<dbReference type="PROSITE" id="PS50850">
    <property type="entry name" value="MFS"/>
    <property type="match status" value="1"/>
</dbReference>
<feature type="transmembrane region" description="Helical" evidence="7">
    <location>
        <begin position="315"/>
        <end position="332"/>
    </location>
</feature>
<dbReference type="SUPFAM" id="SSF103473">
    <property type="entry name" value="MFS general substrate transporter"/>
    <property type="match status" value="1"/>
</dbReference>
<organism evidence="9 10">
    <name type="scientific">Lentzea albidocapillata</name>
    <dbReference type="NCBI Taxonomy" id="40571"/>
    <lineage>
        <taxon>Bacteria</taxon>
        <taxon>Bacillati</taxon>
        <taxon>Actinomycetota</taxon>
        <taxon>Actinomycetes</taxon>
        <taxon>Pseudonocardiales</taxon>
        <taxon>Pseudonocardiaceae</taxon>
        <taxon>Lentzea</taxon>
    </lineage>
</organism>
<feature type="transmembrane region" description="Helical" evidence="7">
    <location>
        <begin position="208"/>
        <end position="227"/>
    </location>
</feature>
<protein>
    <submittedName>
        <fullName evidence="9">Drug resistance transporter, EmrB/QacA subfamily</fullName>
    </submittedName>
</protein>
<reference evidence="10" key="1">
    <citation type="submission" date="2017-04" db="EMBL/GenBank/DDBJ databases">
        <authorList>
            <person name="Varghese N."/>
            <person name="Submissions S."/>
        </authorList>
    </citation>
    <scope>NUCLEOTIDE SEQUENCE [LARGE SCALE GENOMIC DNA]</scope>
    <source>
        <strain evidence="10">DSM 44073</strain>
    </source>
</reference>
<dbReference type="eggNOG" id="COG0477">
    <property type="taxonomic scope" value="Bacteria"/>
</dbReference>
<name>A0A1W2DGR1_9PSEU</name>
<gene>
    <name evidence="9" type="ORF">SAMN05660733_03033</name>
</gene>
<keyword evidence="4 7" id="KW-0812">Transmembrane</keyword>
<evidence type="ECO:0000256" key="4">
    <source>
        <dbReference type="ARBA" id="ARBA00022692"/>
    </source>
</evidence>
<feature type="transmembrane region" description="Helical" evidence="7">
    <location>
        <begin position="363"/>
        <end position="384"/>
    </location>
</feature>
<dbReference type="STRING" id="40571.SAMN05660733_03033"/>
<feature type="transmembrane region" description="Helical" evidence="7">
    <location>
        <begin position="178"/>
        <end position="196"/>
    </location>
</feature>
<evidence type="ECO:0000256" key="3">
    <source>
        <dbReference type="ARBA" id="ARBA00022475"/>
    </source>
</evidence>
<comment type="subcellular location">
    <subcellularLocation>
        <location evidence="1">Cell membrane</location>
        <topology evidence="1">Multi-pass membrane protein</topology>
    </subcellularLocation>
</comment>
<keyword evidence="5 7" id="KW-1133">Transmembrane helix</keyword>
<dbReference type="InterPro" id="IPR020846">
    <property type="entry name" value="MFS_dom"/>
</dbReference>
<dbReference type="GO" id="GO:0022857">
    <property type="term" value="F:transmembrane transporter activity"/>
    <property type="evidence" value="ECO:0007669"/>
    <property type="project" value="InterPro"/>
</dbReference>
<proteinExistence type="predicted"/>
<feature type="transmembrane region" description="Helical" evidence="7">
    <location>
        <begin position="405"/>
        <end position="429"/>
    </location>
</feature>
<evidence type="ECO:0000256" key="6">
    <source>
        <dbReference type="ARBA" id="ARBA00023136"/>
    </source>
</evidence>
<feature type="transmembrane region" description="Helical" evidence="7">
    <location>
        <begin position="87"/>
        <end position="110"/>
    </location>
</feature>
<dbReference type="InterPro" id="IPR011701">
    <property type="entry name" value="MFS"/>
</dbReference>
<dbReference type="Gene3D" id="1.20.1250.20">
    <property type="entry name" value="MFS general substrate transporter like domains"/>
    <property type="match status" value="1"/>
</dbReference>
<keyword evidence="3" id="KW-1003">Cell membrane</keyword>
<keyword evidence="6 7" id="KW-0472">Membrane</keyword>
<feature type="transmembrane region" description="Helical" evidence="7">
    <location>
        <begin position="20"/>
        <end position="42"/>
    </location>
</feature>
<dbReference type="AlphaFoldDB" id="A0A1W2DGR1"/>
<keyword evidence="2" id="KW-0813">Transport</keyword>
<evidence type="ECO:0000313" key="9">
    <source>
        <dbReference type="EMBL" id="SMC96667.1"/>
    </source>
</evidence>
<feature type="transmembrane region" description="Helical" evidence="7">
    <location>
        <begin position="435"/>
        <end position="457"/>
    </location>
</feature>
<accession>A0A1W2DGR1</accession>
<dbReference type="Proteomes" id="UP000192840">
    <property type="component" value="Unassembled WGS sequence"/>
</dbReference>
<dbReference type="Gene3D" id="1.20.1720.10">
    <property type="entry name" value="Multidrug resistance protein D"/>
    <property type="match status" value="1"/>
</dbReference>
<feature type="transmembrane region" description="Helical" evidence="7">
    <location>
        <begin position="339"/>
        <end position="357"/>
    </location>
</feature>
<dbReference type="CDD" id="cd17321">
    <property type="entry name" value="MFS_MMR_MDR_like"/>
    <property type="match status" value="1"/>
</dbReference>
<feature type="transmembrane region" description="Helical" evidence="7">
    <location>
        <begin position="275"/>
        <end position="295"/>
    </location>
</feature>
<feature type="transmembrane region" description="Helical" evidence="7">
    <location>
        <begin position="116"/>
        <end position="137"/>
    </location>
</feature>
<feature type="domain" description="Major facilitator superfamily (MFS) profile" evidence="8">
    <location>
        <begin position="21"/>
        <end position="463"/>
    </location>
</feature>
<sequence length="472" mass="47076">MSDNTAATTVGAGPRIPRGVAMAGLASAMFLVILDAAMVNLAGSTIREGLGLTAAELTVVVDSYLVAFAGLLLLGGRLADVLGGRKVFLTGMAVYLAATAFCALATSSGMLVAGRIAQGIGAAILMPAALSLVLALYSSPAERTRAMGIWGAVAGTGSLLGVFLGGTLTQLLGWQSVFLTPVPFGVAGAILVWRSVPAVPGRPGRFDALGAITITLGISGLALGMVSASDTGFGAPSTIVGLAVGLASLVAFVLVERRSTHPLVPLGVFRRTPVITANVVMLLTGGTLTSLFFFLPQYQQDVLGMTPLSAGMTQIPIALMIIVGSVVAPLLAKRIGLPHALPVGLAVLLAGFLWLAMDPTTSGFSVSLLAAFVLIGLGLGLGLVNATAMGVRDSEAGESGLLSGLVNAAQQLGGAVGLAALAGIAIGAAGTHGDISFTTAFFGEAALVVIALALSLFSAAGKRQAPAVAGTH</sequence>
<evidence type="ECO:0000313" key="10">
    <source>
        <dbReference type="Proteomes" id="UP000192840"/>
    </source>
</evidence>
<evidence type="ECO:0000256" key="7">
    <source>
        <dbReference type="SAM" id="Phobius"/>
    </source>
</evidence>
<dbReference type="RefSeq" id="WP_030477314.1">
    <property type="nucleotide sequence ID" value="NZ_FWYC01000007.1"/>
</dbReference>
<feature type="transmembrane region" description="Helical" evidence="7">
    <location>
        <begin position="149"/>
        <end position="172"/>
    </location>
</feature>
<dbReference type="Pfam" id="PF07690">
    <property type="entry name" value="MFS_1"/>
    <property type="match status" value="1"/>
</dbReference>
<evidence type="ECO:0000256" key="2">
    <source>
        <dbReference type="ARBA" id="ARBA00022448"/>
    </source>
</evidence>
<evidence type="ECO:0000256" key="1">
    <source>
        <dbReference type="ARBA" id="ARBA00004651"/>
    </source>
</evidence>
<keyword evidence="10" id="KW-1185">Reference proteome</keyword>
<evidence type="ECO:0000256" key="5">
    <source>
        <dbReference type="ARBA" id="ARBA00022989"/>
    </source>
</evidence>
<feature type="transmembrane region" description="Helical" evidence="7">
    <location>
        <begin position="233"/>
        <end position="255"/>
    </location>
</feature>
<evidence type="ECO:0000259" key="8">
    <source>
        <dbReference type="PROSITE" id="PS50850"/>
    </source>
</evidence>
<dbReference type="PANTHER" id="PTHR42718">
    <property type="entry name" value="MAJOR FACILITATOR SUPERFAMILY MULTIDRUG TRANSPORTER MFSC"/>
    <property type="match status" value="1"/>
</dbReference>
<feature type="transmembrane region" description="Helical" evidence="7">
    <location>
        <begin position="54"/>
        <end position="75"/>
    </location>
</feature>
<dbReference type="PANTHER" id="PTHR42718:SF46">
    <property type="entry name" value="BLR6921 PROTEIN"/>
    <property type="match status" value="1"/>
</dbReference>
<dbReference type="InterPro" id="IPR036259">
    <property type="entry name" value="MFS_trans_sf"/>
</dbReference>
<dbReference type="GO" id="GO:0005886">
    <property type="term" value="C:plasma membrane"/>
    <property type="evidence" value="ECO:0007669"/>
    <property type="project" value="UniProtKB-SubCell"/>
</dbReference>
<dbReference type="EMBL" id="FWYC01000007">
    <property type="protein sequence ID" value="SMC96667.1"/>
    <property type="molecule type" value="Genomic_DNA"/>
</dbReference>